<dbReference type="SUPFAM" id="SSF69593">
    <property type="entry name" value="Glycerol-3-phosphate (1)-acyltransferase"/>
    <property type="match status" value="1"/>
</dbReference>
<dbReference type="OrthoDB" id="272512at2759"/>
<evidence type="ECO:0000313" key="16">
    <source>
        <dbReference type="EMBL" id="EST41667.1"/>
    </source>
</evidence>
<sequence length="325" mass="36785">MTLNPFASTKPKKSLQYYIFWLISYILAPIVTPIRIFLLLIIVSLSHVIMSRLIKSVNLQKPLSPLRTTITRFLTINLTRGFLWSMGVKIVQKNIQKRPTYSSDFALVSNHNSSLDPLVLQVVGACSFVSKSEVGRSPVFGLFAKANQCIFIDRSDKNSGKTVQEKLIQRVAGDVQLAGYPRKFQMITVFPEGTCNSGTAVLPFKTGVFNAKKPVQLCIIRWDKRYSCLSDSGQSMTKVLFNLILGIRQIVEINWLGEYIPGVDEIEDSAIYAENVREIFVVQMGVPKTAFGIKERYWYLGKKKDYQECSSEWQSAFPESSQLKK</sequence>
<keyword evidence="18" id="KW-1185">Reference proteome</keyword>
<keyword evidence="7 13" id="KW-1133">Transmembrane helix</keyword>
<keyword evidence="11" id="KW-1208">Phospholipid metabolism</keyword>
<dbReference type="InterPro" id="IPR002123">
    <property type="entry name" value="Plipid/glycerol_acylTrfase"/>
</dbReference>
<protein>
    <submittedName>
        <fullName evidence="15">Acyltransferase domain protein</fullName>
    </submittedName>
    <submittedName>
        <fullName evidence="16">Acyltransferase domain-containing protein</fullName>
    </submittedName>
    <submittedName>
        <fullName evidence="17">Lysophospholipid acyltransferase</fullName>
    </submittedName>
</protein>
<evidence type="ECO:0000256" key="3">
    <source>
        <dbReference type="ARBA" id="ARBA00008655"/>
    </source>
</evidence>
<dbReference type="PANTHER" id="PTHR23063:SF52">
    <property type="entry name" value="LYSOPHOSPHATIDYLCHOLINE ACYLTRANSFERASE"/>
    <property type="match status" value="1"/>
</dbReference>
<dbReference type="Pfam" id="PF01553">
    <property type="entry name" value="Acyltransferase"/>
    <property type="match status" value="1"/>
</dbReference>
<accession>S5UK97</accession>
<reference evidence="16 17" key="2">
    <citation type="journal article" date="2014" name="PLoS Genet.">
        <title>The Genome of Spironucleus salmonicida Highlights a Fish Pathogen Adapted to Fluctuating Environments.</title>
        <authorList>
            <person name="Xu F."/>
            <person name="Jerlstrom-Hultqvist J."/>
            <person name="Einarsson E."/>
            <person name="Astvaldsson A."/>
            <person name="Svard S.G."/>
            <person name="Andersson J.O."/>
        </authorList>
    </citation>
    <scope>NUCLEOTIDE SEQUENCE</scope>
    <source>
        <strain evidence="17">ATCC 50377</strain>
    </source>
</reference>
<feature type="transmembrane region" description="Helical" evidence="13">
    <location>
        <begin position="20"/>
        <end position="45"/>
    </location>
</feature>
<comment type="subcellular location">
    <subcellularLocation>
        <location evidence="1">Membrane</location>
    </subcellularLocation>
</comment>
<reference evidence="15" key="1">
    <citation type="journal article" date="2013" name="Nat. Commun.">
        <title>Hydrogenosomes in the diplomonad Spironucleus salmonicida.</title>
        <authorList>
            <person name="Jerlstrom-Hultqvist J."/>
            <person name="Einarsson E."/>
            <person name="Xu F."/>
            <person name="Hjort K."/>
            <person name="Ek B."/>
            <person name="Steinhauf D."/>
            <person name="Hultenby K."/>
            <person name="Bergquist J."/>
            <person name="Andersson J.O."/>
            <person name="Svard S.G."/>
        </authorList>
    </citation>
    <scope>NUCLEOTIDE SEQUENCE</scope>
    <source>
        <strain evidence="15">ATCC 50377</strain>
    </source>
</reference>
<keyword evidence="4" id="KW-0444">Lipid biosynthesis</keyword>
<comment type="pathway">
    <text evidence="2">Lipid metabolism.</text>
</comment>
<evidence type="ECO:0000256" key="12">
    <source>
        <dbReference type="ARBA" id="ARBA00023315"/>
    </source>
</evidence>
<evidence type="ECO:0000256" key="8">
    <source>
        <dbReference type="ARBA" id="ARBA00023098"/>
    </source>
</evidence>
<evidence type="ECO:0000256" key="11">
    <source>
        <dbReference type="ARBA" id="ARBA00023264"/>
    </source>
</evidence>
<dbReference type="AlphaFoldDB" id="S5UK97"/>
<evidence type="ECO:0000256" key="13">
    <source>
        <dbReference type="SAM" id="Phobius"/>
    </source>
</evidence>
<dbReference type="EMBL" id="KI546168">
    <property type="protein sequence ID" value="EST41667.1"/>
    <property type="molecule type" value="Genomic_DNA"/>
</dbReference>
<keyword evidence="12 15" id="KW-0012">Acyltransferase</keyword>
<evidence type="ECO:0000256" key="5">
    <source>
        <dbReference type="ARBA" id="ARBA00022679"/>
    </source>
</evidence>
<dbReference type="SMART" id="SM00563">
    <property type="entry name" value="PlsC"/>
    <property type="match status" value="1"/>
</dbReference>
<keyword evidence="6 13" id="KW-0812">Transmembrane</keyword>
<dbReference type="CDD" id="cd07991">
    <property type="entry name" value="LPLAT_LPCAT1-like"/>
    <property type="match status" value="1"/>
</dbReference>
<feature type="domain" description="Phospholipid/glycerol acyltransferase" evidence="14">
    <location>
        <begin position="105"/>
        <end position="223"/>
    </location>
</feature>
<evidence type="ECO:0000259" key="14">
    <source>
        <dbReference type="SMART" id="SM00563"/>
    </source>
</evidence>
<name>S5UK97_9EUKA</name>
<evidence type="ECO:0000313" key="17">
    <source>
        <dbReference type="EMBL" id="KAH0575524.1"/>
    </source>
</evidence>
<dbReference type="PANTHER" id="PTHR23063">
    <property type="entry name" value="PHOSPHOLIPID ACYLTRANSFERASE"/>
    <property type="match status" value="1"/>
</dbReference>
<dbReference type="GO" id="GO:0008654">
    <property type="term" value="P:phospholipid biosynthetic process"/>
    <property type="evidence" value="ECO:0007669"/>
    <property type="project" value="UniProtKB-KW"/>
</dbReference>
<keyword evidence="9 13" id="KW-0472">Membrane</keyword>
<evidence type="ECO:0000256" key="7">
    <source>
        <dbReference type="ARBA" id="ARBA00022989"/>
    </source>
</evidence>
<keyword evidence="8" id="KW-0443">Lipid metabolism</keyword>
<evidence type="ECO:0000256" key="6">
    <source>
        <dbReference type="ARBA" id="ARBA00022692"/>
    </source>
</evidence>
<evidence type="ECO:0000313" key="15">
    <source>
        <dbReference type="EMBL" id="AGS57606.1"/>
    </source>
</evidence>
<evidence type="ECO:0000256" key="4">
    <source>
        <dbReference type="ARBA" id="ARBA00022516"/>
    </source>
</evidence>
<dbReference type="GO" id="GO:0008374">
    <property type="term" value="F:O-acyltransferase activity"/>
    <property type="evidence" value="ECO:0007669"/>
    <property type="project" value="InterPro"/>
</dbReference>
<proteinExistence type="inferred from homology"/>
<comment type="similarity">
    <text evidence="3">Belongs to the 1-acyl-sn-glycerol-3-phosphate acyltransferase family.</text>
</comment>
<evidence type="ECO:0000256" key="10">
    <source>
        <dbReference type="ARBA" id="ARBA00023209"/>
    </source>
</evidence>
<reference evidence="17" key="3">
    <citation type="submission" date="2020-12" db="EMBL/GenBank/DDBJ databases">
        <title>New Spironucleus salmonicida genome in near-complete chromosomes.</title>
        <authorList>
            <person name="Xu F."/>
            <person name="Kurt Z."/>
            <person name="Jimenez-Gonzalez A."/>
            <person name="Astvaldsson A."/>
            <person name="Andersson J.O."/>
            <person name="Svard S.G."/>
        </authorList>
    </citation>
    <scope>NUCLEOTIDE SEQUENCE</scope>
    <source>
        <strain evidence="17">ATCC 50377</strain>
    </source>
</reference>
<evidence type="ECO:0000256" key="9">
    <source>
        <dbReference type="ARBA" id="ARBA00023136"/>
    </source>
</evidence>
<dbReference type="Proteomes" id="UP000018208">
    <property type="component" value="Unassembled WGS sequence"/>
</dbReference>
<dbReference type="GO" id="GO:0016020">
    <property type="term" value="C:membrane"/>
    <property type="evidence" value="ECO:0007669"/>
    <property type="project" value="UniProtKB-SubCell"/>
</dbReference>
<dbReference type="EMBL" id="AUWU02000003">
    <property type="protein sequence ID" value="KAH0575524.1"/>
    <property type="molecule type" value="Genomic_DNA"/>
</dbReference>
<dbReference type="InterPro" id="IPR045252">
    <property type="entry name" value="LPCAT1-like"/>
</dbReference>
<dbReference type="EMBL" id="KC952884">
    <property type="protein sequence ID" value="AGS57606.1"/>
    <property type="molecule type" value="Genomic_DNA"/>
</dbReference>
<dbReference type="VEuPathDB" id="GiardiaDB:SS50377_23159"/>
<evidence type="ECO:0000313" key="18">
    <source>
        <dbReference type="Proteomes" id="UP000018208"/>
    </source>
</evidence>
<keyword evidence="5 15" id="KW-0808">Transferase</keyword>
<organism evidence="15">
    <name type="scientific">Spironucleus salmonicida</name>
    <dbReference type="NCBI Taxonomy" id="348837"/>
    <lineage>
        <taxon>Eukaryota</taxon>
        <taxon>Metamonada</taxon>
        <taxon>Diplomonadida</taxon>
        <taxon>Hexamitidae</taxon>
        <taxon>Hexamitinae</taxon>
        <taxon>Spironucleus</taxon>
    </lineage>
</organism>
<keyword evidence="10" id="KW-0594">Phospholipid biosynthesis</keyword>
<gene>
    <name evidence="15" type="ORF">SS50377_18755</name>
    <name evidence="17" type="ORF">SS50377_23159</name>
</gene>
<evidence type="ECO:0000256" key="1">
    <source>
        <dbReference type="ARBA" id="ARBA00004370"/>
    </source>
</evidence>
<evidence type="ECO:0000256" key="2">
    <source>
        <dbReference type="ARBA" id="ARBA00005189"/>
    </source>
</evidence>